<dbReference type="InterPro" id="IPR012337">
    <property type="entry name" value="RNaseH-like_sf"/>
</dbReference>
<dbReference type="SUPFAM" id="SSF53098">
    <property type="entry name" value="Ribonuclease H-like"/>
    <property type="match status" value="1"/>
</dbReference>
<protein>
    <recommendedName>
        <fullName evidence="3">Integrase</fullName>
    </recommendedName>
</protein>
<dbReference type="EMBL" id="BSNV01000028">
    <property type="protein sequence ID" value="GLQ66814.1"/>
    <property type="molecule type" value="Genomic_DNA"/>
</dbReference>
<evidence type="ECO:0000313" key="2">
    <source>
        <dbReference type="Proteomes" id="UP001156629"/>
    </source>
</evidence>
<reference evidence="2" key="1">
    <citation type="journal article" date="2019" name="Int. J. Syst. Evol. Microbiol.">
        <title>The Global Catalogue of Microorganisms (GCM) 10K type strain sequencing project: providing services to taxonomists for standard genome sequencing and annotation.</title>
        <authorList>
            <consortium name="The Broad Institute Genomics Platform"/>
            <consortium name="The Broad Institute Genome Sequencing Center for Infectious Disease"/>
            <person name="Wu L."/>
            <person name="Ma J."/>
        </authorList>
    </citation>
    <scope>NUCLEOTIDE SEQUENCE [LARGE SCALE GENOMIC DNA]</scope>
    <source>
        <strain evidence="2">NBRC 3266</strain>
    </source>
</reference>
<organism evidence="1 2">
    <name type="scientific">Gluconobacter kondonii</name>
    <dbReference type="NCBI Taxonomy" id="941463"/>
    <lineage>
        <taxon>Bacteria</taxon>
        <taxon>Pseudomonadati</taxon>
        <taxon>Pseudomonadota</taxon>
        <taxon>Alphaproteobacteria</taxon>
        <taxon>Acetobacterales</taxon>
        <taxon>Acetobacteraceae</taxon>
        <taxon>Gluconobacter</taxon>
    </lineage>
</organism>
<sequence>MSVGRKRVRWLMATMGLRTIYQKLRMTILHPAHRKYPYFLRDLVVDRSKQVWCSDITCIPMRKGFLYLMAIKDWSTRKVLS</sequence>
<keyword evidence="2" id="KW-1185">Reference proteome</keyword>
<dbReference type="PANTHER" id="PTHR46889">
    <property type="entry name" value="TRANSPOSASE INSF FOR INSERTION SEQUENCE IS3B-RELATED"/>
    <property type="match status" value="1"/>
</dbReference>
<dbReference type="InterPro" id="IPR050900">
    <property type="entry name" value="Transposase_IS3/IS150/IS904"/>
</dbReference>
<proteinExistence type="predicted"/>
<accession>A0ABQ5WTU1</accession>
<evidence type="ECO:0000313" key="1">
    <source>
        <dbReference type="EMBL" id="GLQ66814.1"/>
    </source>
</evidence>
<comment type="caution">
    <text evidence="1">The sequence shown here is derived from an EMBL/GenBank/DDBJ whole genome shotgun (WGS) entry which is preliminary data.</text>
</comment>
<dbReference type="Proteomes" id="UP001156629">
    <property type="component" value="Unassembled WGS sequence"/>
</dbReference>
<evidence type="ECO:0008006" key="3">
    <source>
        <dbReference type="Google" id="ProtNLM"/>
    </source>
</evidence>
<gene>
    <name evidence="1" type="ORF">GCM10007870_23990</name>
</gene>
<name>A0ABQ5WTU1_9PROT</name>